<feature type="region of interest" description="Disordered" evidence="7">
    <location>
        <begin position="661"/>
        <end position="685"/>
    </location>
</feature>
<dbReference type="Pfam" id="PF00072">
    <property type="entry name" value="Response_reg"/>
    <property type="match status" value="1"/>
</dbReference>
<feature type="compositionally biased region" description="Polar residues" evidence="7">
    <location>
        <begin position="1368"/>
        <end position="1377"/>
    </location>
</feature>
<dbReference type="SMART" id="SM00387">
    <property type="entry name" value="HATPase_c"/>
    <property type="match status" value="1"/>
</dbReference>
<comment type="caution">
    <text evidence="10">The sequence shown here is derived from an EMBL/GenBank/DDBJ whole genome shotgun (WGS) entry which is preliminary data.</text>
</comment>
<dbReference type="Pfam" id="PF02518">
    <property type="entry name" value="HATPase_c"/>
    <property type="match status" value="1"/>
</dbReference>
<evidence type="ECO:0000256" key="5">
    <source>
        <dbReference type="ARBA" id="ARBA00022777"/>
    </source>
</evidence>
<dbReference type="InterPro" id="IPR003661">
    <property type="entry name" value="HisK_dim/P_dom"/>
</dbReference>
<proteinExistence type="predicted"/>
<feature type="region of interest" description="Disordered" evidence="7">
    <location>
        <begin position="1676"/>
        <end position="1699"/>
    </location>
</feature>
<evidence type="ECO:0000259" key="8">
    <source>
        <dbReference type="PROSITE" id="PS50109"/>
    </source>
</evidence>
<dbReference type="SMART" id="SM00448">
    <property type="entry name" value="REC"/>
    <property type="match status" value="1"/>
</dbReference>
<keyword evidence="11" id="KW-1185">Reference proteome</keyword>
<dbReference type="InterPro" id="IPR005467">
    <property type="entry name" value="His_kinase_dom"/>
</dbReference>
<evidence type="ECO:0000256" key="4">
    <source>
        <dbReference type="ARBA" id="ARBA00022679"/>
    </source>
</evidence>
<keyword evidence="4" id="KW-0808">Transferase</keyword>
<feature type="domain" description="Histidine kinase" evidence="8">
    <location>
        <begin position="886"/>
        <end position="1177"/>
    </location>
</feature>
<feature type="compositionally biased region" description="Acidic residues" evidence="7">
    <location>
        <begin position="1184"/>
        <end position="1196"/>
    </location>
</feature>
<evidence type="ECO:0000313" key="11">
    <source>
        <dbReference type="Proteomes" id="UP000289152"/>
    </source>
</evidence>
<dbReference type="InterPro" id="IPR001789">
    <property type="entry name" value="Sig_transdc_resp-reg_receiver"/>
</dbReference>
<dbReference type="SUPFAM" id="SSF52172">
    <property type="entry name" value="CheY-like"/>
    <property type="match status" value="1"/>
</dbReference>
<dbReference type="EC" id="2.7.13.3" evidence="2"/>
<feature type="region of interest" description="Disordered" evidence="7">
    <location>
        <begin position="583"/>
        <end position="620"/>
    </location>
</feature>
<dbReference type="InterPro" id="IPR003594">
    <property type="entry name" value="HATPase_dom"/>
</dbReference>
<dbReference type="Gene3D" id="3.30.565.10">
    <property type="entry name" value="Histidine kinase-like ATPase, C-terminal domain"/>
    <property type="match status" value="1"/>
</dbReference>
<dbReference type="GO" id="GO:0000155">
    <property type="term" value="F:phosphorelay sensor kinase activity"/>
    <property type="evidence" value="ECO:0007669"/>
    <property type="project" value="InterPro"/>
</dbReference>
<dbReference type="InParanoid" id="A0A4Q1BHZ5"/>
<feature type="compositionally biased region" description="Low complexity" evidence="7">
    <location>
        <begin position="297"/>
        <end position="307"/>
    </location>
</feature>
<feature type="compositionally biased region" description="Low complexity" evidence="7">
    <location>
        <begin position="984"/>
        <end position="994"/>
    </location>
</feature>
<dbReference type="SUPFAM" id="SSF47384">
    <property type="entry name" value="Homodimeric domain of signal transducing histidine kinase"/>
    <property type="match status" value="1"/>
</dbReference>
<evidence type="ECO:0000256" key="2">
    <source>
        <dbReference type="ARBA" id="ARBA00012438"/>
    </source>
</evidence>
<feature type="region of interest" description="Disordered" evidence="7">
    <location>
        <begin position="1184"/>
        <end position="1207"/>
    </location>
</feature>
<feature type="compositionally biased region" description="Polar residues" evidence="7">
    <location>
        <begin position="1442"/>
        <end position="1462"/>
    </location>
</feature>
<feature type="domain" description="Response regulatory" evidence="9">
    <location>
        <begin position="1555"/>
        <end position="1675"/>
    </location>
</feature>
<feature type="region of interest" description="Disordered" evidence="7">
    <location>
        <begin position="80"/>
        <end position="309"/>
    </location>
</feature>
<keyword evidence="3 6" id="KW-0597">Phosphoprotein</keyword>
<reference evidence="10 11" key="1">
    <citation type="submission" date="2016-06" db="EMBL/GenBank/DDBJ databases">
        <title>Evolution of pathogenesis and genome organization in the Tremellales.</title>
        <authorList>
            <person name="Cuomo C."/>
            <person name="Litvintseva A."/>
            <person name="Heitman J."/>
            <person name="Chen Y."/>
            <person name="Sun S."/>
            <person name="Springer D."/>
            <person name="Dromer F."/>
            <person name="Young S."/>
            <person name="Zeng Q."/>
            <person name="Chapman S."/>
            <person name="Gujja S."/>
            <person name="Saif S."/>
            <person name="Birren B."/>
        </authorList>
    </citation>
    <scope>NUCLEOTIDE SEQUENCE [LARGE SCALE GENOMIC DNA]</scope>
    <source>
        <strain evidence="10 11">ATCC 28783</strain>
    </source>
</reference>
<dbReference type="Gene3D" id="1.10.287.130">
    <property type="match status" value="1"/>
</dbReference>
<feature type="region of interest" description="Disordered" evidence="7">
    <location>
        <begin position="1368"/>
        <end position="1427"/>
    </location>
</feature>
<gene>
    <name evidence="10" type="ORF">M231_05474</name>
</gene>
<dbReference type="GO" id="GO:0009927">
    <property type="term" value="F:histidine phosphotransfer kinase activity"/>
    <property type="evidence" value="ECO:0007669"/>
    <property type="project" value="TreeGrafter"/>
</dbReference>
<name>A0A4Q1BHZ5_TREME</name>
<evidence type="ECO:0000256" key="1">
    <source>
        <dbReference type="ARBA" id="ARBA00000085"/>
    </source>
</evidence>
<dbReference type="InterPro" id="IPR036097">
    <property type="entry name" value="HisK_dim/P_sf"/>
</dbReference>
<dbReference type="Proteomes" id="UP000289152">
    <property type="component" value="Unassembled WGS sequence"/>
</dbReference>
<evidence type="ECO:0000256" key="6">
    <source>
        <dbReference type="PROSITE-ProRule" id="PRU00169"/>
    </source>
</evidence>
<evidence type="ECO:0000313" key="10">
    <source>
        <dbReference type="EMBL" id="RXK37253.1"/>
    </source>
</evidence>
<dbReference type="SUPFAM" id="SSF55781">
    <property type="entry name" value="GAF domain-like"/>
    <property type="match status" value="1"/>
</dbReference>
<feature type="modified residue" description="4-aspartylphosphate" evidence="6">
    <location>
        <position position="1604"/>
    </location>
</feature>
<dbReference type="PROSITE" id="PS50109">
    <property type="entry name" value="HIS_KIN"/>
    <property type="match status" value="1"/>
</dbReference>
<sequence length="1699" mass="183733">MTSPIVVQTPRGIRADVDFQSPVLGLHSCAAFRMVFPSKVLSPDDPGVPIVPRPSNVEDWDRFVSGYILGNLHNLNFSLGRPNPSSDQPAPPLQDDWKPISPNPPSSEVAILTDTEQTPKGNAASVQQPSPQSLSDTGAADASVRIPPLDDSGSFTDLKSPLSISESVTPIPGVSNQDPEIPDIATADLPDQTVGSPFRSPAKVELNRPNDTPNIVSHANMRKLDDEQNIAAALEEDNQDRPKTAQEREQARRRKSGHRVRAELASPGSVESGTGSDEDNGLNVPVRRKAPRRPRSRGSLPSLRGLSNDGHGHGLAALATGEVTNGLVGGTALSAAGSIGGRLSMDVLLESGTNTSTSISLPDLTYDISAERARVRAFYETHGYLPAPRQPPDAMRRRLRIIRRLGLDKPNPAVHAALDRFSRLAVNMFKTRIAVVSIIAKDRQIFLSQVGLAGKTPELDVSFCCHTIMGTGDECMVVPNAADDWRFAKNPLVDEGKGLIQFYAGAPLRIGTGPKASVIGSLCVIDDKPKTEDQFGEAERLLLKDLAECVISELELLFSQQASVESAKLHQISVDFLRRSLQSRPNERAGHSANSKTTTTTTSSSDSGKRHEGADSRQSNEQLDIYDEACREIRHALDAYAVACVDLTQFHLFFPAYQTTSTGGSSTRHTQNSFPTGSGGSSFIGGIGTDSVGTAGWGMGLEEEGYTKPFEQKRARQTYAVTDPMAPGRTPQILFIPEGAKNVPKSKKAPQDVGNDSLAVLGYSCDHDGFAFNFGTSPVARKIIAEFIASNVKTRKVWYMRDDSEGIAQSINHLMPPGTETSLAMPVFGFDGQVAFAIVACWTDPLYSYPSGALQFVETIAGSLLASVMKEKLHHVERAQLTFAAAASHELRTPLHQINNAAHLLRFALHPSAPASPSLAPLVSPTSHSTFNQGSQTSYAPSQPLLMSIEDRIEALAQLEIIEANGLALSSILENITDTLDVSHSATHSSSQNSGGINDPSKATDLSDVIEQITQEAAEFESKSRRVTGAKGLEDVEIIIEVLPRNRGRWLLTADAGLLTRALTKIIHNACKFTDKGHIHITVQDISHDVVLPAGYDNSIQMSVVSIDVKDTGRGMSAEFLENEVLRPFSKADPFMPGSGLGLGLAHRMIEILGGTLAINSTLKKGTLVHVEAPLKLINDDIDSGQEEFSGDEGDVDDARSPSPVRQDGIYLAGFSEAKDSGTRRVGKSLFRQLKLRLCRVVTELNYASVLIVPEGHFTAEQLGNMLICSRPKAQLFLLGKPTDTPQPLTLGESPNEAVTPGLEHLQSAVITRLTRPLRPSIINHITRPPPPDQVPQLKETYISPVTGGPLTRPSFVDRVASTMSTLTSGSGATVTVSRGELSASRSTVRPEEIVHPSPLQSPYDQPGNDYSQDEESISDIEDHSHPSLRPIMLRERATDPLPTSDSPTISPSQSKIQLSKTSPSPSPNPPLIDRKPSDRSNTSKQSDPSNQSNPSESSGLSIKGLSVVGNTNSASSGTDDIEFGFPYSIDKPDLQQRHTTPATMNIVEEEETLRVMVVEDNPVNRRILTTMLKRTPCRFAEAVDGVDAVQQFSTFRPHLVLMDINMPRKDGFQAASEMRGIERNNGWKRCKIVAVTAMTSEGHRRKGILECGIDEWRTKPVGIAELRIDVERMRVPGVGSPTDPIHQSQKAQQSYPTG</sequence>
<dbReference type="InterPro" id="IPR004358">
    <property type="entry name" value="Sig_transdc_His_kin-like_C"/>
</dbReference>
<feature type="compositionally biased region" description="Polar residues" evidence="7">
    <location>
        <begin position="153"/>
        <end position="178"/>
    </location>
</feature>
<feature type="compositionally biased region" description="Basic residues" evidence="7">
    <location>
        <begin position="286"/>
        <end position="296"/>
    </location>
</feature>
<evidence type="ECO:0000256" key="7">
    <source>
        <dbReference type="SAM" id="MobiDB-lite"/>
    </source>
</evidence>
<dbReference type="EMBL" id="SDIL01000073">
    <property type="protein sequence ID" value="RXK37253.1"/>
    <property type="molecule type" value="Genomic_DNA"/>
</dbReference>
<feature type="compositionally biased region" description="Polar residues" evidence="7">
    <location>
        <begin position="928"/>
        <end position="938"/>
    </location>
</feature>
<dbReference type="PANTHER" id="PTHR43047">
    <property type="entry name" value="TWO-COMPONENT HISTIDINE PROTEIN KINASE"/>
    <property type="match status" value="1"/>
</dbReference>
<feature type="compositionally biased region" description="Polar residues" evidence="7">
    <location>
        <begin position="1686"/>
        <end position="1699"/>
    </location>
</feature>
<dbReference type="VEuPathDB" id="FungiDB:TREMEDRAFT_33498"/>
<evidence type="ECO:0000256" key="3">
    <source>
        <dbReference type="ARBA" id="ARBA00022553"/>
    </source>
</evidence>
<feature type="region of interest" description="Disordered" evidence="7">
    <location>
        <begin position="918"/>
        <end position="938"/>
    </location>
</feature>
<dbReference type="OrthoDB" id="21225at2759"/>
<feature type="compositionally biased region" description="Polar residues" evidence="7">
    <location>
        <begin position="1480"/>
        <end position="1501"/>
    </location>
</feature>
<feature type="compositionally biased region" description="Low complexity" evidence="7">
    <location>
        <begin position="592"/>
        <end position="606"/>
    </location>
</feature>
<comment type="catalytic activity">
    <reaction evidence="1">
        <text>ATP + protein L-histidine = ADP + protein N-phospho-L-histidine.</text>
        <dbReference type="EC" id="2.7.13.3"/>
    </reaction>
</comment>
<dbReference type="GO" id="GO:0005886">
    <property type="term" value="C:plasma membrane"/>
    <property type="evidence" value="ECO:0007669"/>
    <property type="project" value="TreeGrafter"/>
</dbReference>
<dbReference type="STRING" id="5217.A0A4Q1BHZ5"/>
<dbReference type="Gene3D" id="3.40.50.2300">
    <property type="match status" value="1"/>
</dbReference>
<dbReference type="InterPro" id="IPR011006">
    <property type="entry name" value="CheY-like_superfamily"/>
</dbReference>
<feature type="compositionally biased region" description="Polar residues" evidence="7">
    <location>
        <begin position="114"/>
        <end position="136"/>
    </location>
</feature>
<protein>
    <recommendedName>
        <fullName evidence="2">histidine kinase</fullName>
        <ecNumber evidence="2">2.7.13.3</ecNumber>
    </recommendedName>
</protein>
<feature type="region of interest" description="Disordered" evidence="7">
    <location>
        <begin position="1439"/>
        <end position="1504"/>
    </location>
</feature>
<feature type="compositionally biased region" description="Low complexity" evidence="7">
    <location>
        <begin position="918"/>
        <end position="927"/>
    </location>
</feature>
<dbReference type="InterPro" id="IPR036890">
    <property type="entry name" value="HATPase_C_sf"/>
</dbReference>
<dbReference type="PANTHER" id="PTHR43047:SF72">
    <property type="entry name" value="OSMOSENSING HISTIDINE PROTEIN KINASE SLN1"/>
    <property type="match status" value="1"/>
</dbReference>
<dbReference type="Gene3D" id="3.30.450.40">
    <property type="match status" value="1"/>
</dbReference>
<dbReference type="PROSITE" id="PS50110">
    <property type="entry name" value="RESPONSE_REGULATORY"/>
    <property type="match status" value="1"/>
</dbReference>
<feature type="region of interest" description="Disordered" evidence="7">
    <location>
        <begin position="984"/>
        <end position="1003"/>
    </location>
</feature>
<dbReference type="CDD" id="cd00082">
    <property type="entry name" value="HisKA"/>
    <property type="match status" value="1"/>
</dbReference>
<dbReference type="PRINTS" id="PR00344">
    <property type="entry name" value="BCTRLSENSOR"/>
</dbReference>
<accession>A0A4Q1BHZ5</accession>
<organism evidence="10 11">
    <name type="scientific">Tremella mesenterica</name>
    <name type="common">Jelly fungus</name>
    <dbReference type="NCBI Taxonomy" id="5217"/>
    <lineage>
        <taxon>Eukaryota</taxon>
        <taxon>Fungi</taxon>
        <taxon>Dikarya</taxon>
        <taxon>Basidiomycota</taxon>
        <taxon>Agaricomycotina</taxon>
        <taxon>Tremellomycetes</taxon>
        <taxon>Tremellales</taxon>
        <taxon>Tremellaceae</taxon>
        <taxon>Tremella</taxon>
    </lineage>
</organism>
<dbReference type="InterPro" id="IPR029016">
    <property type="entry name" value="GAF-like_dom_sf"/>
</dbReference>
<dbReference type="SUPFAM" id="SSF55874">
    <property type="entry name" value="ATPase domain of HSP90 chaperone/DNA topoisomerase II/histidine kinase"/>
    <property type="match status" value="1"/>
</dbReference>
<keyword evidence="5" id="KW-0418">Kinase</keyword>
<feature type="compositionally biased region" description="Basic and acidic residues" evidence="7">
    <location>
        <begin position="239"/>
        <end position="250"/>
    </location>
</feature>
<dbReference type="CDD" id="cd17546">
    <property type="entry name" value="REC_hyHK_CKI1_RcsC-like"/>
    <property type="match status" value="1"/>
</dbReference>
<evidence type="ECO:0000259" key="9">
    <source>
        <dbReference type="PROSITE" id="PS50110"/>
    </source>
</evidence>